<dbReference type="InterPro" id="IPR036514">
    <property type="entry name" value="SGNH_hydro_sf"/>
</dbReference>
<proteinExistence type="predicted"/>
<feature type="compositionally biased region" description="Basic and acidic residues" evidence="1">
    <location>
        <begin position="538"/>
        <end position="555"/>
    </location>
</feature>
<name>A0A6J6CBE9_9ZZZZ</name>
<dbReference type="Gene3D" id="3.40.50.1110">
    <property type="entry name" value="SGNH hydrolase"/>
    <property type="match status" value="1"/>
</dbReference>
<reference evidence="2" key="1">
    <citation type="submission" date="2020-05" db="EMBL/GenBank/DDBJ databases">
        <authorList>
            <person name="Chiriac C."/>
            <person name="Salcher M."/>
            <person name="Ghai R."/>
            <person name="Kavagutti S V."/>
        </authorList>
    </citation>
    <scope>NUCLEOTIDE SEQUENCE</scope>
</reference>
<dbReference type="EMBL" id="CAEZSR010000020">
    <property type="protein sequence ID" value="CAB4548504.1"/>
    <property type="molecule type" value="Genomic_DNA"/>
</dbReference>
<evidence type="ECO:0000256" key="1">
    <source>
        <dbReference type="SAM" id="MobiDB-lite"/>
    </source>
</evidence>
<protein>
    <submittedName>
        <fullName evidence="2">Unannotated protein</fullName>
    </submittedName>
</protein>
<sequence>MQVTGRAGVPVGATAAAVTVTVVNATTDTYLTAWPAGATRPTTSTVNARRGVAVANAAIVPLSVDGAIDLFSPADTDVVVDVSGAFVPASSSAAGRFVPAEPQRLLDTRETGAVVLAGGEITVARPATVAADALALVVNVTSVGARRPGFVTARAAGAPPAETSIVNPDGTGSAVAASVVVPASPAGITIGTSVASDLVVDLVGWFTGPSAPVSTAGLFVAAAPQRLVDTRDDGPRVWPDGTREVAVDLPGAAALVTNVTLDLADAAGFVTAHAAGTARPPTSTVNSPGRNTVVANAAITGLSERGLAWYANAGTDLVVDVSGWFTGARVAATRPSPPNSPPPPPRVLLVGDSTLAALDVVPASQRALEGMVPRLDAAPCRRLVRPSCRSAFTGLVPSTAVEAIRSAPGPIDVVVLRVGYNESASTFASSAEAVLAAARARGARVVVWLTFSEGTGTQLRTYAQNNAVLRSLASSGAWPELQMADWRAYAAPNGAWYSPDRVHLQGSGAWATADYVARWVAHVTHRPCPRPWVPGDAVSERCPDPDAEAARRGPPDLRALTAA</sequence>
<feature type="region of interest" description="Disordered" evidence="1">
    <location>
        <begin position="534"/>
        <end position="563"/>
    </location>
</feature>
<accession>A0A6J6CBE9</accession>
<dbReference type="AlphaFoldDB" id="A0A6J6CBE9"/>
<dbReference type="SUPFAM" id="SSF52266">
    <property type="entry name" value="SGNH hydrolase"/>
    <property type="match status" value="1"/>
</dbReference>
<organism evidence="2">
    <name type="scientific">freshwater metagenome</name>
    <dbReference type="NCBI Taxonomy" id="449393"/>
    <lineage>
        <taxon>unclassified sequences</taxon>
        <taxon>metagenomes</taxon>
        <taxon>ecological metagenomes</taxon>
    </lineage>
</organism>
<gene>
    <name evidence="2" type="ORF">UFOPK1493_00868</name>
</gene>
<evidence type="ECO:0000313" key="2">
    <source>
        <dbReference type="EMBL" id="CAB4548504.1"/>
    </source>
</evidence>